<dbReference type="InterPro" id="IPR008266">
    <property type="entry name" value="Tyr_kinase_AS"/>
</dbReference>
<dbReference type="PRINTS" id="PR00109">
    <property type="entry name" value="TYRKINASE"/>
</dbReference>
<sequence length="346" mass="39445">MELEAMHIIPSPHRTEWEYYSDGGKKVDVVAIKVLKENASKEAEDDFLREVEIMSAFKHPNILSLLGVVPREGLLNPMMVFEYMSHGDLAELLRSQKQTGYDNEDMPILSVSDLLNIALQIARGMSYLAAQRFVHRDLACRNCLVSKGPVVKIADFGMSRDVYTCDYYKIGGSRLLPVRWMSPESVVYGRFTLESDIWSYGVVLWEIYSFGKQPYYGHTNEEVVKLVLDGIMLIPPTDCPSVICDLMKHCWKTEPRDRIRFVSICDKLEAAYEACHSTKFLISDELKAKSKSQNLDFKDKHPLTHGKTLPRPPPMSLLMQQDILDPDGYLLAKEMDPVQYLETLPG</sequence>
<accession>A0AAW1U9Y1</accession>
<dbReference type="GO" id="GO:0007169">
    <property type="term" value="P:cell surface receptor protein tyrosine kinase signaling pathway"/>
    <property type="evidence" value="ECO:0007669"/>
    <property type="project" value="TreeGrafter"/>
</dbReference>
<dbReference type="SUPFAM" id="SSF56112">
    <property type="entry name" value="Protein kinase-like (PK-like)"/>
    <property type="match status" value="1"/>
</dbReference>
<dbReference type="GO" id="GO:0004714">
    <property type="term" value="F:transmembrane receptor protein tyrosine kinase activity"/>
    <property type="evidence" value="ECO:0007669"/>
    <property type="project" value="TreeGrafter"/>
</dbReference>
<dbReference type="Gene3D" id="1.10.510.10">
    <property type="entry name" value="Transferase(Phosphotransferase) domain 1"/>
    <property type="match status" value="1"/>
</dbReference>
<dbReference type="Pfam" id="PF07714">
    <property type="entry name" value="PK_Tyr_Ser-Thr"/>
    <property type="match status" value="1"/>
</dbReference>
<dbReference type="PROSITE" id="PS50011">
    <property type="entry name" value="PROTEIN_KINASE_DOM"/>
    <property type="match status" value="1"/>
</dbReference>
<evidence type="ECO:0000259" key="1">
    <source>
        <dbReference type="PROSITE" id="PS50011"/>
    </source>
</evidence>
<dbReference type="PROSITE" id="PS00109">
    <property type="entry name" value="PROTEIN_KINASE_TYR"/>
    <property type="match status" value="1"/>
</dbReference>
<dbReference type="FunFam" id="1.10.510.10:FF:001614">
    <property type="entry name" value="Nerve growth factor receptor TRKA, putative"/>
    <property type="match status" value="1"/>
</dbReference>
<proteinExistence type="predicted"/>
<organism evidence="2 3">
    <name type="scientific">Henosepilachna vigintioctopunctata</name>
    <dbReference type="NCBI Taxonomy" id="420089"/>
    <lineage>
        <taxon>Eukaryota</taxon>
        <taxon>Metazoa</taxon>
        <taxon>Ecdysozoa</taxon>
        <taxon>Arthropoda</taxon>
        <taxon>Hexapoda</taxon>
        <taxon>Insecta</taxon>
        <taxon>Pterygota</taxon>
        <taxon>Neoptera</taxon>
        <taxon>Endopterygota</taxon>
        <taxon>Coleoptera</taxon>
        <taxon>Polyphaga</taxon>
        <taxon>Cucujiformia</taxon>
        <taxon>Coccinelloidea</taxon>
        <taxon>Coccinellidae</taxon>
        <taxon>Epilachninae</taxon>
        <taxon>Epilachnini</taxon>
        <taxon>Henosepilachna</taxon>
    </lineage>
</organism>
<dbReference type="GO" id="GO:0010976">
    <property type="term" value="P:positive regulation of neuron projection development"/>
    <property type="evidence" value="ECO:0007669"/>
    <property type="project" value="TreeGrafter"/>
</dbReference>
<dbReference type="GO" id="GO:0005030">
    <property type="term" value="F:neurotrophin receptor activity"/>
    <property type="evidence" value="ECO:0007669"/>
    <property type="project" value="TreeGrafter"/>
</dbReference>
<keyword evidence="3" id="KW-1185">Reference proteome</keyword>
<dbReference type="InterPro" id="IPR020635">
    <property type="entry name" value="Tyr_kinase_cat_dom"/>
</dbReference>
<name>A0AAW1U9Y1_9CUCU</name>
<dbReference type="GO" id="GO:0043235">
    <property type="term" value="C:receptor complex"/>
    <property type="evidence" value="ECO:0007669"/>
    <property type="project" value="TreeGrafter"/>
</dbReference>
<dbReference type="InterPro" id="IPR001245">
    <property type="entry name" value="Ser-Thr/Tyr_kinase_cat_dom"/>
</dbReference>
<dbReference type="CDD" id="cd00192">
    <property type="entry name" value="PTKc"/>
    <property type="match status" value="1"/>
</dbReference>
<dbReference type="InterPro" id="IPR050122">
    <property type="entry name" value="RTK"/>
</dbReference>
<dbReference type="AlphaFoldDB" id="A0AAW1U9Y1"/>
<dbReference type="GO" id="GO:0043121">
    <property type="term" value="F:neurotrophin binding"/>
    <property type="evidence" value="ECO:0007669"/>
    <property type="project" value="TreeGrafter"/>
</dbReference>
<dbReference type="Gene3D" id="3.30.200.20">
    <property type="entry name" value="Phosphorylase Kinase, domain 1"/>
    <property type="match status" value="1"/>
</dbReference>
<gene>
    <name evidence="2" type="ORF">WA026_006784</name>
</gene>
<dbReference type="InterPro" id="IPR011009">
    <property type="entry name" value="Kinase-like_dom_sf"/>
</dbReference>
<evidence type="ECO:0000313" key="3">
    <source>
        <dbReference type="Proteomes" id="UP001431783"/>
    </source>
</evidence>
<feature type="domain" description="Protein kinase" evidence="1">
    <location>
        <begin position="1"/>
        <end position="281"/>
    </location>
</feature>
<dbReference type="EMBL" id="JARQZJ010000062">
    <property type="protein sequence ID" value="KAK9879724.1"/>
    <property type="molecule type" value="Genomic_DNA"/>
</dbReference>
<dbReference type="PANTHER" id="PTHR24416:SF619">
    <property type="entry name" value="TYROSINE-PROTEIN KINASE TRANSMEMBRANE RECEPTOR ROR-LIKE PROTEIN"/>
    <property type="match status" value="1"/>
</dbReference>
<dbReference type="GO" id="GO:0005524">
    <property type="term" value="F:ATP binding"/>
    <property type="evidence" value="ECO:0007669"/>
    <property type="project" value="InterPro"/>
</dbReference>
<comment type="caution">
    <text evidence="2">The sequence shown here is derived from an EMBL/GenBank/DDBJ whole genome shotgun (WGS) entry which is preliminary data.</text>
</comment>
<dbReference type="SMART" id="SM00219">
    <property type="entry name" value="TyrKc"/>
    <property type="match status" value="1"/>
</dbReference>
<dbReference type="GO" id="GO:0005886">
    <property type="term" value="C:plasma membrane"/>
    <property type="evidence" value="ECO:0007669"/>
    <property type="project" value="TreeGrafter"/>
</dbReference>
<dbReference type="GO" id="GO:0030424">
    <property type="term" value="C:axon"/>
    <property type="evidence" value="ECO:0007669"/>
    <property type="project" value="TreeGrafter"/>
</dbReference>
<dbReference type="GO" id="GO:1990090">
    <property type="term" value="P:cellular response to nerve growth factor stimulus"/>
    <property type="evidence" value="ECO:0007669"/>
    <property type="project" value="TreeGrafter"/>
</dbReference>
<dbReference type="GO" id="GO:0051897">
    <property type="term" value="P:positive regulation of phosphatidylinositol 3-kinase/protein kinase B signal transduction"/>
    <property type="evidence" value="ECO:0007669"/>
    <property type="project" value="TreeGrafter"/>
</dbReference>
<dbReference type="InterPro" id="IPR000719">
    <property type="entry name" value="Prot_kinase_dom"/>
</dbReference>
<evidence type="ECO:0000313" key="2">
    <source>
        <dbReference type="EMBL" id="KAK9879724.1"/>
    </source>
</evidence>
<dbReference type="PANTHER" id="PTHR24416">
    <property type="entry name" value="TYROSINE-PROTEIN KINASE RECEPTOR"/>
    <property type="match status" value="1"/>
</dbReference>
<protein>
    <recommendedName>
        <fullName evidence="1">Protein kinase domain-containing protein</fullName>
    </recommendedName>
</protein>
<dbReference type="Proteomes" id="UP001431783">
    <property type="component" value="Unassembled WGS sequence"/>
</dbReference>
<reference evidence="2 3" key="1">
    <citation type="submission" date="2023-03" db="EMBL/GenBank/DDBJ databases">
        <title>Genome insight into feeding habits of ladybird beetles.</title>
        <authorList>
            <person name="Li H.-S."/>
            <person name="Huang Y.-H."/>
            <person name="Pang H."/>
        </authorList>
    </citation>
    <scope>NUCLEOTIDE SEQUENCE [LARGE SCALE GENOMIC DNA]</scope>
    <source>
        <strain evidence="2">SYSU_2023b</strain>
        <tissue evidence="2">Whole body</tissue>
    </source>
</reference>